<evidence type="ECO:0000313" key="1">
    <source>
        <dbReference type="EMBL" id="KRM99006.1"/>
    </source>
</evidence>
<dbReference type="EMBL" id="AYYI01000021">
    <property type="protein sequence ID" value="KRM99006.1"/>
    <property type="molecule type" value="Genomic_DNA"/>
</dbReference>
<keyword evidence="2" id="KW-1185">Reference proteome</keyword>
<proteinExistence type="predicted"/>
<sequence>MQHDFDVTIVCSYFAGDDINLFEITKITFFALNWQNFFIFKIKIQLEKLFFTKFPLFFQKIASLSTKS</sequence>
<name>A0A0R2D4H1_9LACO</name>
<reference evidence="1 2" key="1">
    <citation type="journal article" date="2015" name="Genome Announc.">
        <title>Expanding the biotechnology potential of lactobacilli through comparative genomics of 213 strains and associated genera.</title>
        <authorList>
            <person name="Sun Z."/>
            <person name="Harris H.M."/>
            <person name="McCann A."/>
            <person name="Guo C."/>
            <person name="Argimon S."/>
            <person name="Zhang W."/>
            <person name="Yang X."/>
            <person name="Jeffery I.B."/>
            <person name="Cooney J.C."/>
            <person name="Kagawa T.F."/>
            <person name="Liu W."/>
            <person name="Song Y."/>
            <person name="Salvetti E."/>
            <person name="Wrobel A."/>
            <person name="Rasinkangas P."/>
            <person name="Parkhill J."/>
            <person name="Rea M.C."/>
            <person name="O'Sullivan O."/>
            <person name="Ritari J."/>
            <person name="Douillard F.P."/>
            <person name="Paul Ross R."/>
            <person name="Yang R."/>
            <person name="Briner A.E."/>
            <person name="Felis G.E."/>
            <person name="de Vos W.M."/>
            <person name="Barrangou R."/>
            <person name="Klaenhammer T.R."/>
            <person name="Caufield P.W."/>
            <person name="Cui Y."/>
            <person name="Zhang H."/>
            <person name="O'Toole P.W."/>
        </authorList>
    </citation>
    <scope>NUCLEOTIDE SEQUENCE [LARGE SCALE GENOMIC DNA]</scope>
    <source>
        <strain evidence="1 2">DSM 20253</strain>
    </source>
</reference>
<comment type="caution">
    <text evidence="1">The sequence shown here is derived from an EMBL/GenBank/DDBJ whole genome shotgun (WGS) entry which is preliminary data.</text>
</comment>
<organism evidence="1 2">
    <name type="scientific">Loigolactobacillus rennini DSM 20253</name>
    <dbReference type="NCBI Taxonomy" id="1423796"/>
    <lineage>
        <taxon>Bacteria</taxon>
        <taxon>Bacillati</taxon>
        <taxon>Bacillota</taxon>
        <taxon>Bacilli</taxon>
        <taxon>Lactobacillales</taxon>
        <taxon>Lactobacillaceae</taxon>
        <taxon>Loigolactobacillus</taxon>
    </lineage>
</organism>
<evidence type="ECO:0000313" key="2">
    <source>
        <dbReference type="Proteomes" id="UP000051638"/>
    </source>
</evidence>
<dbReference type="AlphaFoldDB" id="A0A0R2D4H1"/>
<protein>
    <submittedName>
        <fullName evidence="1">Uncharacterized protein</fullName>
    </submittedName>
</protein>
<gene>
    <name evidence="1" type="ORF">FC24_GL000645</name>
</gene>
<dbReference type="Proteomes" id="UP000051638">
    <property type="component" value="Unassembled WGS sequence"/>
</dbReference>
<accession>A0A0R2D4H1</accession>